<feature type="compositionally biased region" description="Low complexity" evidence="1">
    <location>
        <begin position="43"/>
        <end position="65"/>
    </location>
</feature>
<feature type="transmembrane region" description="Helical" evidence="2">
    <location>
        <begin position="79"/>
        <end position="101"/>
    </location>
</feature>
<reference evidence="3 4" key="1">
    <citation type="submission" date="2016-11" db="EMBL/GenBank/DDBJ databases">
        <authorList>
            <person name="Jaros S."/>
            <person name="Januszkiewicz K."/>
            <person name="Wedrychowicz H."/>
        </authorList>
    </citation>
    <scope>NUCLEOTIDE SEQUENCE [LARGE SCALE GENOMIC DNA]</scope>
    <source>
        <strain evidence="3 4">GAS86</strain>
    </source>
</reference>
<evidence type="ECO:0000313" key="3">
    <source>
        <dbReference type="EMBL" id="SIO54780.1"/>
    </source>
</evidence>
<protein>
    <submittedName>
        <fullName evidence="3">Uncharacterized protein</fullName>
    </submittedName>
</protein>
<feature type="region of interest" description="Disordered" evidence="1">
    <location>
        <begin position="1"/>
        <end position="73"/>
    </location>
</feature>
<organism evidence="3 4">
    <name type="scientific">Paraburkholderia phenazinium</name>
    <dbReference type="NCBI Taxonomy" id="60549"/>
    <lineage>
        <taxon>Bacteria</taxon>
        <taxon>Pseudomonadati</taxon>
        <taxon>Pseudomonadota</taxon>
        <taxon>Betaproteobacteria</taxon>
        <taxon>Burkholderiales</taxon>
        <taxon>Burkholderiaceae</taxon>
        <taxon>Paraburkholderia</taxon>
    </lineage>
</organism>
<gene>
    <name evidence="3" type="ORF">SAMN05444168_6933</name>
</gene>
<feature type="transmembrane region" description="Helical" evidence="2">
    <location>
        <begin position="121"/>
        <end position="148"/>
    </location>
</feature>
<name>A0A1N6KDX7_9BURK</name>
<dbReference type="AlphaFoldDB" id="A0A1N6KDX7"/>
<keyword evidence="2" id="KW-0812">Transmembrane</keyword>
<dbReference type="RefSeq" id="WP_254369049.1">
    <property type="nucleotide sequence ID" value="NZ_FSRM01000002.1"/>
</dbReference>
<evidence type="ECO:0000256" key="1">
    <source>
        <dbReference type="SAM" id="MobiDB-lite"/>
    </source>
</evidence>
<keyword evidence="2" id="KW-1133">Transmembrane helix</keyword>
<dbReference type="EMBL" id="FSRM01000002">
    <property type="protein sequence ID" value="SIO54780.1"/>
    <property type="molecule type" value="Genomic_DNA"/>
</dbReference>
<accession>A0A1N6KDX7</accession>
<keyword evidence="2" id="KW-0472">Membrane</keyword>
<dbReference type="Proteomes" id="UP000184693">
    <property type="component" value="Unassembled WGS sequence"/>
</dbReference>
<sequence>MTADRFNARAPSCHGPRRDTDSQSPTGRTVVREPASAQPVRTPQAQIQQAQQIQQSQHSPQSQHPNATRSATQSAPQQISALQILIALLVTPLAWLAQVSIAEMVLGQRCVAGAPLFVVHAMAWTPLTVAAASVVCLIFAAFGTFVAWRNLWRTAHIPWRFPAALKGTRAERDWFLSRICAMSSTMFILGLIATDVAMLVIAPCSPW</sequence>
<feature type="transmembrane region" description="Helical" evidence="2">
    <location>
        <begin position="179"/>
        <end position="202"/>
    </location>
</feature>
<evidence type="ECO:0000256" key="2">
    <source>
        <dbReference type="SAM" id="Phobius"/>
    </source>
</evidence>
<proteinExistence type="predicted"/>
<evidence type="ECO:0000313" key="4">
    <source>
        <dbReference type="Proteomes" id="UP000184693"/>
    </source>
</evidence>